<proteinExistence type="predicted"/>
<keyword evidence="3" id="KW-1185">Reference proteome</keyword>
<dbReference type="EMBL" id="FZOA01000003">
    <property type="protein sequence ID" value="SNR74047.1"/>
    <property type="molecule type" value="Genomic_DNA"/>
</dbReference>
<organism evidence="2 3">
    <name type="scientific">Methylobacillus rhizosphaerae</name>
    <dbReference type="NCBI Taxonomy" id="551994"/>
    <lineage>
        <taxon>Bacteria</taxon>
        <taxon>Pseudomonadati</taxon>
        <taxon>Pseudomonadota</taxon>
        <taxon>Betaproteobacteria</taxon>
        <taxon>Nitrosomonadales</taxon>
        <taxon>Methylophilaceae</taxon>
        <taxon>Methylobacillus</taxon>
    </lineage>
</organism>
<evidence type="ECO:0000256" key="1">
    <source>
        <dbReference type="SAM" id="MobiDB-lite"/>
    </source>
</evidence>
<protein>
    <submittedName>
        <fullName evidence="2">Uncharacterized protein</fullName>
    </submittedName>
</protein>
<evidence type="ECO:0000313" key="3">
    <source>
        <dbReference type="Proteomes" id="UP000198305"/>
    </source>
</evidence>
<evidence type="ECO:0000313" key="2">
    <source>
        <dbReference type="EMBL" id="SNR74047.1"/>
    </source>
</evidence>
<reference evidence="3" key="1">
    <citation type="submission" date="2017-06" db="EMBL/GenBank/DDBJ databases">
        <authorList>
            <person name="Varghese N."/>
            <person name="Submissions S."/>
        </authorList>
    </citation>
    <scope>NUCLEOTIDE SEQUENCE [LARGE SCALE GENOMIC DNA]</scope>
    <source>
        <strain evidence="3">Ca-68</strain>
    </source>
</reference>
<sequence length="97" mass="10699">MAAVDSTPECPGALTESAPHQDIPADTLNAKYGWIDSGDKLNEARKIIEFLSRAITRGDDSDIPGPGYSEGLHCIFMDVQARLEIVDHYHDSIRERS</sequence>
<feature type="region of interest" description="Disordered" evidence="1">
    <location>
        <begin position="1"/>
        <end position="22"/>
    </location>
</feature>
<gene>
    <name evidence="2" type="ORF">SAMN05192560_0804</name>
</gene>
<dbReference type="Proteomes" id="UP000198305">
    <property type="component" value="Unassembled WGS sequence"/>
</dbReference>
<name>A0A238YSD4_9PROT</name>
<dbReference type="AlphaFoldDB" id="A0A238YSD4"/>
<accession>A0A238YSD4</accession>